<dbReference type="SUPFAM" id="SSF69754">
    <property type="entry name" value="Ribosome binding protein Y (YfiA homologue)"/>
    <property type="match status" value="1"/>
</dbReference>
<organism evidence="1 2">
    <name type="scientific">candidate division WS6 bacterium 34_10</name>
    <dbReference type="NCBI Taxonomy" id="1641389"/>
    <lineage>
        <taxon>Bacteria</taxon>
        <taxon>Candidatus Dojkabacteria</taxon>
    </lineage>
</organism>
<dbReference type="EMBL" id="LGGO01000122">
    <property type="protein sequence ID" value="KUK76644.1"/>
    <property type="molecule type" value="Genomic_DNA"/>
</dbReference>
<sequence>MTPKDIQISFIGMEPTESLKDYCKEKIGEYEKLWKDATGIEVFLKENVT</sequence>
<dbReference type="AlphaFoldDB" id="A0A117M002"/>
<gene>
    <name evidence="1" type="ORF">XD93_0799</name>
</gene>
<dbReference type="InterPro" id="IPR003489">
    <property type="entry name" value="RHF/RaiA"/>
</dbReference>
<dbReference type="Pfam" id="PF02482">
    <property type="entry name" value="Ribosomal_S30AE"/>
    <property type="match status" value="1"/>
</dbReference>
<dbReference type="Proteomes" id="UP000053904">
    <property type="component" value="Unassembled WGS sequence"/>
</dbReference>
<feature type="non-terminal residue" evidence="1">
    <location>
        <position position="49"/>
    </location>
</feature>
<dbReference type="Gene3D" id="3.30.160.100">
    <property type="entry name" value="Ribosome hibernation promotion factor-like"/>
    <property type="match status" value="1"/>
</dbReference>
<evidence type="ECO:0000313" key="1">
    <source>
        <dbReference type="EMBL" id="KUK76644.1"/>
    </source>
</evidence>
<proteinExistence type="predicted"/>
<comment type="caution">
    <text evidence="1">The sequence shown here is derived from an EMBL/GenBank/DDBJ whole genome shotgun (WGS) entry which is preliminary data.</text>
</comment>
<evidence type="ECO:0000313" key="2">
    <source>
        <dbReference type="Proteomes" id="UP000053904"/>
    </source>
</evidence>
<reference evidence="2" key="1">
    <citation type="journal article" date="2015" name="MBio">
        <title>Genome-Resolved Metagenomic Analysis Reveals Roles for Candidate Phyla and Other Microbial Community Members in Biogeochemical Transformations in Oil Reservoirs.</title>
        <authorList>
            <person name="Hu P."/>
            <person name="Tom L."/>
            <person name="Singh A."/>
            <person name="Thomas B.C."/>
            <person name="Baker B.J."/>
            <person name="Piceno Y.M."/>
            <person name="Andersen G.L."/>
            <person name="Banfield J.F."/>
        </authorList>
    </citation>
    <scope>NUCLEOTIDE SEQUENCE [LARGE SCALE GENOMIC DNA]</scope>
</reference>
<dbReference type="InterPro" id="IPR036567">
    <property type="entry name" value="RHF-like"/>
</dbReference>
<protein>
    <submittedName>
        <fullName evidence="1">Uncharacterized protein</fullName>
    </submittedName>
</protein>
<name>A0A117M002_9BACT</name>
<accession>A0A117M002</accession>